<name>A0A8H2DPQ7_ORBOL</name>
<evidence type="ECO:0000313" key="1">
    <source>
        <dbReference type="EMBL" id="TGJ62728.1"/>
    </source>
</evidence>
<evidence type="ECO:0000313" key="2">
    <source>
        <dbReference type="Proteomes" id="UP000297595"/>
    </source>
</evidence>
<organism evidence="1 2">
    <name type="scientific">Orbilia oligospora</name>
    <name type="common">Nematode-trapping fungus</name>
    <name type="synonym">Arthrobotrys oligospora</name>
    <dbReference type="NCBI Taxonomy" id="2813651"/>
    <lineage>
        <taxon>Eukaryota</taxon>
        <taxon>Fungi</taxon>
        <taxon>Dikarya</taxon>
        <taxon>Ascomycota</taxon>
        <taxon>Pezizomycotina</taxon>
        <taxon>Orbiliomycetes</taxon>
        <taxon>Orbiliales</taxon>
        <taxon>Orbiliaceae</taxon>
        <taxon>Orbilia</taxon>
    </lineage>
</organism>
<dbReference type="AlphaFoldDB" id="A0A8H2DPQ7"/>
<protein>
    <submittedName>
        <fullName evidence="1">Uncharacterized protein</fullName>
    </submittedName>
</protein>
<accession>A0A8H2DPQ7</accession>
<dbReference type="Proteomes" id="UP000297595">
    <property type="component" value="Unassembled WGS sequence"/>
</dbReference>
<gene>
    <name evidence="1" type="ORF">EYR41_011915</name>
</gene>
<comment type="caution">
    <text evidence="1">The sequence shown here is derived from an EMBL/GenBank/DDBJ whole genome shotgun (WGS) entry which is preliminary data.</text>
</comment>
<sequence length="72" mass="8069">MPAFSLYPYFKVKIISGTLSGDQPESIPAFYHLNYETFCLIQAPLSNIRGHINEDVTLKPSITVSQPLLETL</sequence>
<dbReference type="EMBL" id="SOZJ01000009">
    <property type="protein sequence ID" value="TGJ62728.1"/>
    <property type="molecule type" value="Genomic_DNA"/>
</dbReference>
<proteinExistence type="predicted"/>
<reference evidence="1 2" key="1">
    <citation type="submission" date="2019-03" db="EMBL/GenBank/DDBJ databases">
        <title>Nematode-trapping fungi genome.</title>
        <authorList>
            <person name="Vidal-Diez De Ulzurrun G."/>
        </authorList>
    </citation>
    <scope>NUCLEOTIDE SEQUENCE [LARGE SCALE GENOMIC DNA]</scope>
    <source>
        <strain evidence="1 2">TWF154</strain>
    </source>
</reference>